<evidence type="ECO:0000313" key="2">
    <source>
        <dbReference type="EMBL" id="BAP86003.1"/>
    </source>
</evidence>
<feature type="transmembrane region" description="Helical" evidence="1">
    <location>
        <begin position="95"/>
        <end position="114"/>
    </location>
</feature>
<feature type="transmembrane region" description="Helical" evidence="1">
    <location>
        <begin position="20"/>
        <end position="43"/>
    </location>
</feature>
<accession>A0A0A1GYG6</accession>
<dbReference type="HOGENOM" id="CLU_093826_1_1_9"/>
<feature type="transmembrane region" description="Helical" evidence="1">
    <location>
        <begin position="182"/>
        <end position="204"/>
    </location>
</feature>
<dbReference type="Pfam" id="PF07314">
    <property type="entry name" value="Lit"/>
    <property type="match status" value="1"/>
</dbReference>
<feature type="transmembrane region" description="Helical" evidence="1">
    <location>
        <begin position="126"/>
        <end position="148"/>
    </location>
</feature>
<reference evidence="2 3" key="1">
    <citation type="submission" date="2014-11" db="EMBL/GenBank/DDBJ databases">
        <title>Complete genome sequence and analysis of Lactobacillus hokkaidonensis LOOC260T.</title>
        <authorList>
            <person name="Tanizawa Y."/>
            <person name="Tohno M."/>
            <person name="Kaminuma E."/>
            <person name="Nakamura Y."/>
            <person name="Arita M."/>
        </authorList>
    </citation>
    <scope>NUCLEOTIDE SEQUENCE [LARGE SCALE GENOMIC DNA]</scope>
    <source>
        <strain evidence="2 3">LOOC260</strain>
    </source>
</reference>
<dbReference type="STRING" id="1291742.LOOC260_114930"/>
<sequence length="213" mass="24663">MNGILANTKYYLMVILNWSMLVLFLISMAIFITLNLTPLMVFLSHHGISGVTHQQIMADYWRLMRFLQLPGGSLHFNFVALSLSGRQHFIDVKSLFMLNEAVLVVSGIISVLTLRYKKKKHQLWHLILPLQGFITAVPIFFSILAINFNHFFIRFHQLVFSNQDWLFNPVTDPIINVLDETFFVHAVLVFVILLELEFIILYFVSKNQSSSSE</sequence>
<evidence type="ECO:0000256" key="1">
    <source>
        <dbReference type="SAM" id="Phobius"/>
    </source>
</evidence>
<dbReference type="AlphaFoldDB" id="A0A0A1GYG6"/>
<dbReference type="InterPro" id="IPR010178">
    <property type="entry name" value="Lit"/>
</dbReference>
<dbReference type="Proteomes" id="UP000031620">
    <property type="component" value="Chromosome"/>
</dbReference>
<keyword evidence="1" id="KW-0472">Membrane</keyword>
<keyword evidence="1" id="KW-0812">Transmembrane</keyword>
<organism evidence="2 3">
    <name type="scientific">Paucilactobacillus hokkaidonensis JCM 18461</name>
    <dbReference type="NCBI Taxonomy" id="1291742"/>
    <lineage>
        <taxon>Bacteria</taxon>
        <taxon>Bacillati</taxon>
        <taxon>Bacillota</taxon>
        <taxon>Bacilli</taxon>
        <taxon>Lactobacillales</taxon>
        <taxon>Lactobacillaceae</taxon>
        <taxon>Paucilactobacillus</taxon>
    </lineage>
</organism>
<gene>
    <name evidence="2" type="ORF">LOOC260_114930</name>
</gene>
<name>A0A0A1GYG6_9LACO</name>
<dbReference type="RefSeq" id="WP_052467337.1">
    <property type="nucleotide sequence ID" value="NZ_AP014680.1"/>
</dbReference>
<keyword evidence="1" id="KW-1133">Transmembrane helix</keyword>
<evidence type="ECO:0000313" key="3">
    <source>
        <dbReference type="Proteomes" id="UP000031620"/>
    </source>
</evidence>
<dbReference type="EMBL" id="AP014680">
    <property type="protein sequence ID" value="BAP86003.1"/>
    <property type="molecule type" value="Genomic_DNA"/>
</dbReference>
<protein>
    <submittedName>
        <fullName evidence="2">Integral membrane protein</fullName>
    </submittedName>
</protein>
<dbReference type="KEGG" id="lho:LOOC260_114930"/>
<dbReference type="NCBIfam" id="TIGR01906">
    <property type="entry name" value="integ_TIGR01906"/>
    <property type="match status" value="1"/>
</dbReference>
<proteinExistence type="predicted"/>